<dbReference type="Gene3D" id="2.40.40.10">
    <property type="entry name" value="RlpA-like domain"/>
    <property type="match status" value="1"/>
</dbReference>
<dbReference type="AlphaFoldDB" id="A0AAD7TLI8"/>
<keyword evidence="3" id="KW-0964">Secreted</keyword>
<feature type="chain" id="PRO_5042280175" description="Cerato-platanin" evidence="4">
    <location>
        <begin position="20"/>
        <end position="148"/>
    </location>
</feature>
<evidence type="ECO:0000256" key="2">
    <source>
        <dbReference type="ARBA" id="ARBA00010421"/>
    </source>
</evidence>
<evidence type="ECO:0008006" key="7">
    <source>
        <dbReference type="Google" id="ProtNLM"/>
    </source>
</evidence>
<proteinExistence type="inferred from homology"/>
<evidence type="ECO:0000256" key="3">
    <source>
        <dbReference type="ARBA" id="ARBA00022525"/>
    </source>
</evidence>
<dbReference type="Pfam" id="PF07249">
    <property type="entry name" value="Cerato-platanin"/>
    <property type="match status" value="1"/>
</dbReference>
<keyword evidence="6" id="KW-1185">Reference proteome</keyword>
<gene>
    <name evidence="5" type="ORF">ONZ51_g9379</name>
</gene>
<evidence type="ECO:0000313" key="5">
    <source>
        <dbReference type="EMBL" id="KAJ8468853.1"/>
    </source>
</evidence>
<reference evidence="5" key="1">
    <citation type="submission" date="2022-11" db="EMBL/GenBank/DDBJ databases">
        <title>Genome Sequence of Cubamyces cubensis.</title>
        <authorList>
            <person name="Buettner E."/>
        </authorList>
    </citation>
    <scope>NUCLEOTIDE SEQUENCE</scope>
    <source>
        <strain evidence="5">MPL-01</strain>
    </source>
</reference>
<sequence>MQLFSILVSALSLATVVLGVPASSSSSTTTMQITYDPVYDKKSNSLDIVACSNGRHGLETKGYTTFGSLPAQYLGGAQAVAGWNSANCGTCWQISYNGTTINVLAIDHADSGMNIGQKGLDKLTHGHAVERGVIHAKVKQVDASKCGL</sequence>
<keyword evidence="4" id="KW-0732">Signal</keyword>
<organism evidence="5 6">
    <name type="scientific">Trametes cubensis</name>
    <dbReference type="NCBI Taxonomy" id="1111947"/>
    <lineage>
        <taxon>Eukaryota</taxon>
        <taxon>Fungi</taxon>
        <taxon>Dikarya</taxon>
        <taxon>Basidiomycota</taxon>
        <taxon>Agaricomycotina</taxon>
        <taxon>Agaricomycetes</taxon>
        <taxon>Polyporales</taxon>
        <taxon>Polyporaceae</taxon>
        <taxon>Trametes</taxon>
    </lineage>
</organism>
<comment type="similarity">
    <text evidence="2">Belongs to the cerato-platanin family.</text>
</comment>
<dbReference type="InterPro" id="IPR010829">
    <property type="entry name" value="Cerato-platanin"/>
</dbReference>
<dbReference type="EMBL" id="JAPEVG010000318">
    <property type="protein sequence ID" value="KAJ8468853.1"/>
    <property type="molecule type" value="Genomic_DNA"/>
</dbReference>
<feature type="signal peptide" evidence="4">
    <location>
        <begin position="1"/>
        <end position="19"/>
    </location>
</feature>
<evidence type="ECO:0000256" key="1">
    <source>
        <dbReference type="ARBA" id="ARBA00004613"/>
    </source>
</evidence>
<dbReference type="GO" id="GO:0005576">
    <property type="term" value="C:extracellular region"/>
    <property type="evidence" value="ECO:0007669"/>
    <property type="project" value="UniProtKB-SubCell"/>
</dbReference>
<evidence type="ECO:0000256" key="4">
    <source>
        <dbReference type="SAM" id="SignalP"/>
    </source>
</evidence>
<dbReference type="SUPFAM" id="SSF50685">
    <property type="entry name" value="Barwin-like endoglucanases"/>
    <property type="match status" value="1"/>
</dbReference>
<dbReference type="CDD" id="cd22778">
    <property type="entry name" value="DPBB_CEPL-like"/>
    <property type="match status" value="1"/>
</dbReference>
<dbReference type="Proteomes" id="UP001215151">
    <property type="component" value="Unassembled WGS sequence"/>
</dbReference>
<comment type="subcellular location">
    <subcellularLocation>
        <location evidence="1">Secreted</location>
    </subcellularLocation>
</comment>
<protein>
    <recommendedName>
        <fullName evidence="7">Cerato-platanin</fullName>
    </recommendedName>
</protein>
<name>A0AAD7TLI8_9APHY</name>
<comment type="caution">
    <text evidence="5">The sequence shown here is derived from an EMBL/GenBank/DDBJ whole genome shotgun (WGS) entry which is preliminary data.</text>
</comment>
<dbReference type="InterPro" id="IPR036908">
    <property type="entry name" value="RlpA-like_sf"/>
</dbReference>
<accession>A0AAD7TLI8</accession>
<evidence type="ECO:0000313" key="6">
    <source>
        <dbReference type="Proteomes" id="UP001215151"/>
    </source>
</evidence>